<keyword evidence="2" id="KW-1185">Reference proteome</keyword>
<sequence length="51" mass="5379">MDGKGGEGIQIGGYSNSLNCLGPAQGTLDQRLGAAALETFLVEWREKLNQA</sequence>
<reference evidence="1" key="1">
    <citation type="submission" date="2022-04" db="EMBL/GenBank/DDBJ databases">
        <title>Genome of the entomopathogenic fungus Entomophthora muscae.</title>
        <authorList>
            <person name="Elya C."/>
            <person name="Lovett B.R."/>
            <person name="Lee E."/>
            <person name="Macias A.M."/>
            <person name="Hajek A.E."/>
            <person name="De Bivort B.L."/>
            <person name="Kasson M.T."/>
            <person name="De Fine Licht H.H."/>
            <person name="Stajich J.E."/>
        </authorList>
    </citation>
    <scope>NUCLEOTIDE SEQUENCE</scope>
    <source>
        <strain evidence="1">Berkeley</strain>
    </source>
</reference>
<evidence type="ECO:0000313" key="1">
    <source>
        <dbReference type="EMBL" id="KAJ9050986.1"/>
    </source>
</evidence>
<comment type="caution">
    <text evidence="1">The sequence shown here is derived from an EMBL/GenBank/DDBJ whole genome shotgun (WGS) entry which is preliminary data.</text>
</comment>
<proteinExistence type="predicted"/>
<name>A0ACC2RLN0_9FUNG</name>
<dbReference type="EMBL" id="QTSX02007128">
    <property type="protein sequence ID" value="KAJ9050986.1"/>
    <property type="molecule type" value="Genomic_DNA"/>
</dbReference>
<dbReference type="Proteomes" id="UP001165960">
    <property type="component" value="Unassembled WGS sequence"/>
</dbReference>
<protein>
    <submittedName>
        <fullName evidence="1">Uncharacterized protein</fullName>
    </submittedName>
</protein>
<gene>
    <name evidence="1" type="ORF">DSO57_1009070</name>
</gene>
<accession>A0ACC2RLN0</accession>
<feature type="non-terminal residue" evidence="1">
    <location>
        <position position="51"/>
    </location>
</feature>
<organism evidence="1 2">
    <name type="scientific">Entomophthora muscae</name>
    <dbReference type="NCBI Taxonomy" id="34485"/>
    <lineage>
        <taxon>Eukaryota</taxon>
        <taxon>Fungi</taxon>
        <taxon>Fungi incertae sedis</taxon>
        <taxon>Zoopagomycota</taxon>
        <taxon>Entomophthoromycotina</taxon>
        <taxon>Entomophthoromycetes</taxon>
        <taxon>Entomophthorales</taxon>
        <taxon>Entomophthoraceae</taxon>
        <taxon>Entomophthora</taxon>
    </lineage>
</organism>
<evidence type="ECO:0000313" key="2">
    <source>
        <dbReference type="Proteomes" id="UP001165960"/>
    </source>
</evidence>